<feature type="transmembrane region" description="Helical" evidence="1">
    <location>
        <begin position="217"/>
        <end position="241"/>
    </location>
</feature>
<feature type="transmembrane region" description="Helical" evidence="1">
    <location>
        <begin position="128"/>
        <end position="149"/>
    </location>
</feature>
<evidence type="ECO:0000313" key="2">
    <source>
        <dbReference type="EMBL" id="KAF9444130.1"/>
    </source>
</evidence>
<comment type="caution">
    <text evidence="2">The sequence shown here is derived from an EMBL/GenBank/DDBJ whole genome shotgun (WGS) entry which is preliminary data.</text>
</comment>
<evidence type="ECO:0000313" key="3">
    <source>
        <dbReference type="Proteomes" id="UP000807342"/>
    </source>
</evidence>
<accession>A0A9P6C017</accession>
<dbReference type="Proteomes" id="UP000807342">
    <property type="component" value="Unassembled WGS sequence"/>
</dbReference>
<gene>
    <name evidence="2" type="ORF">P691DRAFT_678161</name>
</gene>
<keyword evidence="3" id="KW-1185">Reference proteome</keyword>
<proteinExistence type="predicted"/>
<protein>
    <submittedName>
        <fullName evidence="2">Uncharacterized protein</fullName>
    </submittedName>
</protein>
<feature type="transmembrane region" description="Helical" evidence="1">
    <location>
        <begin position="12"/>
        <end position="34"/>
    </location>
</feature>
<feature type="transmembrane region" description="Helical" evidence="1">
    <location>
        <begin position="253"/>
        <end position="272"/>
    </location>
</feature>
<dbReference type="OrthoDB" id="3357408at2759"/>
<sequence>MGTPLDQQISVAFAGALAFGVYFATLLSCFRWLLFADEGWKQRRVVNWPLVAVTSSIFGINVVREAWRLHWLMLEASLVVGNPAVKFVLPDSANIVAHICFLEQKVCILNASIQIHRCWVVHGRRKRVVVFPIFMWLVALLCTILQIYLQTAHMKNPNIGPYTWASVNMTIGPGIVLLPFWISTVLLNAYASGALILRIHQVARQCKLAMSTTHLHFFIRVIAESGLFCLSITLAHLLVWFGKSGFAVDTVAALNTPIVGIAFNWFIIRVATNKAEAAKTQMAEKISSLRFNHSEARMQLTNAPVSAGAAFELIVYAFLPC</sequence>
<keyword evidence="1" id="KW-0812">Transmembrane</keyword>
<keyword evidence="1" id="KW-0472">Membrane</keyword>
<keyword evidence="1" id="KW-1133">Transmembrane helix</keyword>
<evidence type="ECO:0000256" key="1">
    <source>
        <dbReference type="SAM" id="Phobius"/>
    </source>
</evidence>
<feature type="transmembrane region" description="Helical" evidence="1">
    <location>
        <begin position="169"/>
        <end position="197"/>
    </location>
</feature>
<dbReference type="EMBL" id="MU151401">
    <property type="protein sequence ID" value="KAF9444130.1"/>
    <property type="molecule type" value="Genomic_DNA"/>
</dbReference>
<reference evidence="2" key="1">
    <citation type="submission" date="2020-11" db="EMBL/GenBank/DDBJ databases">
        <authorList>
            <consortium name="DOE Joint Genome Institute"/>
            <person name="Ahrendt S."/>
            <person name="Riley R."/>
            <person name="Andreopoulos W."/>
            <person name="Labutti K."/>
            <person name="Pangilinan J."/>
            <person name="Ruiz-Duenas F.J."/>
            <person name="Barrasa J.M."/>
            <person name="Sanchez-Garcia M."/>
            <person name="Camarero S."/>
            <person name="Miyauchi S."/>
            <person name="Serrano A."/>
            <person name="Linde D."/>
            <person name="Babiker R."/>
            <person name="Drula E."/>
            <person name="Ayuso-Fernandez I."/>
            <person name="Pacheco R."/>
            <person name="Padilla G."/>
            <person name="Ferreira P."/>
            <person name="Barriuso J."/>
            <person name="Kellner H."/>
            <person name="Castanera R."/>
            <person name="Alfaro M."/>
            <person name="Ramirez L."/>
            <person name="Pisabarro A.G."/>
            <person name="Kuo A."/>
            <person name="Tritt A."/>
            <person name="Lipzen A."/>
            <person name="He G."/>
            <person name="Yan M."/>
            <person name="Ng V."/>
            <person name="Cullen D."/>
            <person name="Martin F."/>
            <person name="Rosso M.-N."/>
            <person name="Henrissat B."/>
            <person name="Hibbett D."/>
            <person name="Martinez A.T."/>
            <person name="Grigoriev I.V."/>
        </authorList>
    </citation>
    <scope>NUCLEOTIDE SEQUENCE</scope>
    <source>
        <strain evidence="2">MF-IS2</strain>
    </source>
</reference>
<dbReference type="AlphaFoldDB" id="A0A9P6C017"/>
<organism evidence="2 3">
    <name type="scientific">Macrolepiota fuliginosa MF-IS2</name>
    <dbReference type="NCBI Taxonomy" id="1400762"/>
    <lineage>
        <taxon>Eukaryota</taxon>
        <taxon>Fungi</taxon>
        <taxon>Dikarya</taxon>
        <taxon>Basidiomycota</taxon>
        <taxon>Agaricomycotina</taxon>
        <taxon>Agaricomycetes</taxon>
        <taxon>Agaricomycetidae</taxon>
        <taxon>Agaricales</taxon>
        <taxon>Agaricineae</taxon>
        <taxon>Agaricaceae</taxon>
        <taxon>Macrolepiota</taxon>
    </lineage>
</organism>
<feature type="transmembrane region" description="Helical" evidence="1">
    <location>
        <begin position="46"/>
        <end position="63"/>
    </location>
</feature>
<name>A0A9P6C017_9AGAR</name>